<dbReference type="RefSeq" id="WP_153585230.1">
    <property type="nucleotide sequence ID" value="NZ_WJBU01000010.1"/>
</dbReference>
<keyword evidence="7" id="KW-1185">Reference proteome</keyword>
<feature type="domain" description="N-acetyltransferase" evidence="5">
    <location>
        <begin position="744"/>
        <end position="894"/>
    </location>
</feature>
<keyword evidence="2" id="KW-0547">Nucleotide-binding</keyword>
<dbReference type="SUPFAM" id="SSF56059">
    <property type="entry name" value="Glutathione synthetase ATP-binding domain-like"/>
    <property type="match status" value="1"/>
</dbReference>
<dbReference type="CDD" id="cd04301">
    <property type="entry name" value="NAT_SF"/>
    <property type="match status" value="1"/>
</dbReference>
<dbReference type="Gene3D" id="3.40.50.261">
    <property type="entry name" value="Succinyl-CoA synthetase domains"/>
    <property type="match status" value="2"/>
</dbReference>
<dbReference type="GO" id="GO:0043758">
    <property type="term" value="F:acetate-CoA ligase (ADP-forming) activity"/>
    <property type="evidence" value="ECO:0007669"/>
    <property type="project" value="InterPro"/>
</dbReference>
<dbReference type="SMART" id="SM00881">
    <property type="entry name" value="CoA_binding"/>
    <property type="match status" value="1"/>
</dbReference>
<dbReference type="InterPro" id="IPR016181">
    <property type="entry name" value="Acyl_CoA_acyltransferase"/>
</dbReference>
<evidence type="ECO:0000313" key="6">
    <source>
        <dbReference type="EMBL" id="MRD47904.1"/>
    </source>
</evidence>
<dbReference type="InterPro" id="IPR036291">
    <property type="entry name" value="NAD(P)-bd_dom_sf"/>
</dbReference>
<keyword evidence="3" id="KW-0067">ATP-binding</keyword>
<dbReference type="SUPFAM" id="SSF52210">
    <property type="entry name" value="Succinyl-CoA synthetase domains"/>
    <property type="match status" value="2"/>
</dbReference>
<dbReference type="Gene3D" id="3.40.50.720">
    <property type="entry name" value="NAD(P)-binding Rossmann-like Domain"/>
    <property type="match status" value="1"/>
</dbReference>
<dbReference type="EMBL" id="WJBU01000010">
    <property type="protein sequence ID" value="MRD47904.1"/>
    <property type="molecule type" value="Genomic_DNA"/>
</dbReference>
<organism evidence="6 7">
    <name type="scientific">Caenimonas koreensis DSM 17982</name>
    <dbReference type="NCBI Taxonomy" id="1121255"/>
    <lineage>
        <taxon>Bacteria</taxon>
        <taxon>Pseudomonadati</taxon>
        <taxon>Pseudomonadota</taxon>
        <taxon>Betaproteobacteria</taxon>
        <taxon>Burkholderiales</taxon>
        <taxon>Comamonadaceae</taxon>
        <taxon>Caenimonas</taxon>
    </lineage>
</organism>
<gene>
    <name evidence="6" type="ORF">GHT07_11490</name>
</gene>
<comment type="similarity">
    <text evidence="4">In the N-terminal section; belongs to the acetate CoA ligase alpha subunit family.</text>
</comment>
<dbReference type="PANTHER" id="PTHR43334">
    <property type="entry name" value="ACETATE--COA LIGASE [ADP-FORMING]"/>
    <property type="match status" value="1"/>
</dbReference>
<dbReference type="InterPro" id="IPR043938">
    <property type="entry name" value="Ligase_CoA_dom"/>
</dbReference>
<keyword evidence="6" id="KW-0808">Transferase</keyword>
<dbReference type="InterPro" id="IPR016102">
    <property type="entry name" value="Succinyl-CoA_synth-like"/>
</dbReference>
<dbReference type="AlphaFoldDB" id="A0A844AUX7"/>
<dbReference type="InterPro" id="IPR051538">
    <property type="entry name" value="Acyl-CoA_Synth/Transferase"/>
</dbReference>
<dbReference type="Pfam" id="PF00583">
    <property type="entry name" value="Acetyltransf_1"/>
    <property type="match status" value="1"/>
</dbReference>
<sequence length="906" mass="95808">MSVRHLDLLFQPQSIAVIGASSREASLGAVVWRNLVQGGFAGPLWPVNAKPQTIGGIQTFADVESLPHAPDLAVICTPAATIPGIIDALGRKGTRAAIVITAGLRVPSATPGVTIEQAMLDAARPYLLRVLGPNCIGLLAPAIGLNASFAPGQALPGHLAFLTQSGALATAMLDWANERRIGFSNFVSLGDSADVDFGDLLDYLGSDSNTRAILMYVESIKHARKFMSAARAAARNKPVIVVKAGRAPDGAKAAASHTGALAGSDTVFDAAVKRAGMLRVDTLEALLDAAETLAHPQPWRGERLAILTNGGGAGVLAADALQLRGGTPAKLSQESLLALDAALPTGWSRGNPIDIIGDAPVGRYTDALKVLLAAPEVDGVLFMHAPTAIVPAPDIANACLPLMKGAGKPVIACWLGGTSVKSARETSEAQGIACYSTPERSVAAWLQLQDYQRNQQALLQLPEAARPHAASDGAAAPDPHSREKARAIVAQALRDGREWLDEVEAMALLECYRIPTVATAMARTPDEAVAAAAHLGYPVALKILSAQILHKSDVGGVVLGLRSGDEVHDAAIRMRQRVAHDVPHAHVTGYTVQKMAVASGMRELIAGISTDPVFGPVVLFGEGGTEVELRGDRSIGLPPLNDVLANDMVAHTQVGRLLKGYRGKAPADMNAVTATLLQLSAIACDLAGVVELDINPLLAGPHGVLAVDARIRVRTPALPGDGRLALRPYPSELEQSATVDGSAMLLRPIRPDDGERLKSFYAAATPDDMRLRFFLARRVVPHSELARYCQIDYDREMTFVAMDGDAIAGEVRAVCDPDNRQAEFAIQVASQWQKRGLGSVLMDKLLRYLERRGTAEVLGQCLKDNRGMAALATQKGFSVRATDDNLVHMRRVLDASQACDAPDQPR</sequence>
<evidence type="ECO:0000259" key="5">
    <source>
        <dbReference type="PROSITE" id="PS51186"/>
    </source>
</evidence>
<dbReference type="Pfam" id="PF13607">
    <property type="entry name" value="Succ_CoA_lig"/>
    <property type="match status" value="1"/>
</dbReference>
<dbReference type="InterPro" id="IPR032875">
    <property type="entry name" value="Succ_CoA_lig_flav_dom"/>
</dbReference>
<protein>
    <submittedName>
        <fullName evidence="6">GNAT family N-acetyltransferase</fullName>
    </submittedName>
</protein>
<evidence type="ECO:0000256" key="2">
    <source>
        <dbReference type="ARBA" id="ARBA00022741"/>
    </source>
</evidence>
<dbReference type="Gene3D" id="3.40.630.30">
    <property type="match status" value="1"/>
</dbReference>
<keyword evidence="1" id="KW-0436">Ligase</keyword>
<dbReference type="Gene3D" id="3.30.470.20">
    <property type="entry name" value="ATP-grasp fold, B domain"/>
    <property type="match status" value="1"/>
</dbReference>
<dbReference type="InterPro" id="IPR003781">
    <property type="entry name" value="CoA-bd"/>
</dbReference>
<comment type="caution">
    <text evidence="6">The sequence shown here is derived from an EMBL/GenBank/DDBJ whole genome shotgun (WGS) entry which is preliminary data.</text>
</comment>
<accession>A0A844AUX7</accession>
<proteinExistence type="inferred from homology"/>
<dbReference type="SUPFAM" id="SSF55729">
    <property type="entry name" value="Acyl-CoA N-acyltransferases (Nat)"/>
    <property type="match status" value="1"/>
</dbReference>
<dbReference type="GO" id="GO:0016747">
    <property type="term" value="F:acyltransferase activity, transferring groups other than amino-acyl groups"/>
    <property type="evidence" value="ECO:0007669"/>
    <property type="project" value="InterPro"/>
</dbReference>
<evidence type="ECO:0000256" key="3">
    <source>
        <dbReference type="ARBA" id="ARBA00022840"/>
    </source>
</evidence>
<dbReference type="Pfam" id="PF13380">
    <property type="entry name" value="CoA_binding_2"/>
    <property type="match status" value="1"/>
</dbReference>
<dbReference type="PANTHER" id="PTHR43334:SF1">
    <property type="entry name" value="3-HYDROXYPROPIONATE--COA LIGASE [ADP-FORMING]"/>
    <property type="match status" value="1"/>
</dbReference>
<evidence type="ECO:0000256" key="1">
    <source>
        <dbReference type="ARBA" id="ARBA00022598"/>
    </source>
</evidence>
<dbReference type="FunFam" id="3.30.1490.20:FF:000020">
    <property type="entry name" value="Protein lysine acetyltransferase"/>
    <property type="match status" value="1"/>
</dbReference>
<evidence type="ECO:0000313" key="7">
    <source>
        <dbReference type="Proteomes" id="UP000487350"/>
    </source>
</evidence>
<dbReference type="Pfam" id="PF19045">
    <property type="entry name" value="Ligase_CoA_2"/>
    <property type="match status" value="1"/>
</dbReference>
<reference evidence="6 7" key="1">
    <citation type="submission" date="2019-11" db="EMBL/GenBank/DDBJ databases">
        <title>Caenimonas koreensis gen. nov., sp. nov., isolated from activated sludge.</title>
        <authorList>
            <person name="Seung H.R."/>
        </authorList>
    </citation>
    <scope>NUCLEOTIDE SEQUENCE [LARGE SCALE GENOMIC DNA]</scope>
    <source>
        <strain evidence="6 7">EMB320</strain>
    </source>
</reference>
<dbReference type="InterPro" id="IPR013815">
    <property type="entry name" value="ATP_grasp_subdomain_1"/>
</dbReference>
<dbReference type="Proteomes" id="UP000487350">
    <property type="component" value="Unassembled WGS sequence"/>
</dbReference>
<dbReference type="Pfam" id="PF13549">
    <property type="entry name" value="ATP-grasp_5"/>
    <property type="match status" value="1"/>
</dbReference>
<dbReference type="OrthoDB" id="9807426at2"/>
<dbReference type="Gene3D" id="3.30.1490.20">
    <property type="entry name" value="ATP-grasp fold, A domain"/>
    <property type="match status" value="1"/>
</dbReference>
<dbReference type="SUPFAM" id="SSF51735">
    <property type="entry name" value="NAD(P)-binding Rossmann-fold domains"/>
    <property type="match status" value="1"/>
</dbReference>
<name>A0A844AUX7_9BURK</name>
<dbReference type="InterPro" id="IPR000182">
    <property type="entry name" value="GNAT_dom"/>
</dbReference>
<dbReference type="GO" id="GO:0005524">
    <property type="term" value="F:ATP binding"/>
    <property type="evidence" value="ECO:0007669"/>
    <property type="project" value="UniProtKB-KW"/>
</dbReference>
<dbReference type="PROSITE" id="PS51186">
    <property type="entry name" value="GNAT"/>
    <property type="match status" value="1"/>
</dbReference>
<evidence type="ECO:0000256" key="4">
    <source>
        <dbReference type="ARBA" id="ARBA00060888"/>
    </source>
</evidence>